<name>A0A1V2H8A2_9PROT</name>
<dbReference type="Proteomes" id="UP000188879">
    <property type="component" value="Unassembled WGS sequence"/>
</dbReference>
<sequence length="141" mass="14829">MTRRPPHGLLTRLPPGETPAASAPAESLAALQGAGYAVDDDSARAFLEASRARPAPSPRNAIMTELQRLLQELPQNPSLQASLAAPGLTLEQGIALAHAAGYAVEPAEAQRFLAAREGELSAEELDRLSGGDLLDQPLFNK</sequence>
<proteinExistence type="predicted"/>
<dbReference type="AlphaFoldDB" id="A0A1V2H8A2"/>
<evidence type="ECO:0000313" key="3">
    <source>
        <dbReference type="Proteomes" id="UP000188879"/>
    </source>
</evidence>
<organism evidence="2 3">
    <name type="scientific">Teichococcus deserti</name>
    <dbReference type="NCBI Taxonomy" id="1817963"/>
    <lineage>
        <taxon>Bacteria</taxon>
        <taxon>Pseudomonadati</taxon>
        <taxon>Pseudomonadota</taxon>
        <taxon>Alphaproteobacteria</taxon>
        <taxon>Acetobacterales</taxon>
        <taxon>Roseomonadaceae</taxon>
        <taxon>Roseomonas</taxon>
    </lineage>
</organism>
<dbReference type="EMBL" id="MLCO01000005">
    <property type="protein sequence ID" value="ONG59029.1"/>
    <property type="molecule type" value="Genomic_DNA"/>
</dbReference>
<comment type="caution">
    <text evidence="2">The sequence shown here is derived from an EMBL/GenBank/DDBJ whole genome shotgun (WGS) entry which is preliminary data.</text>
</comment>
<protein>
    <submittedName>
        <fullName evidence="2">Uncharacterized protein</fullName>
    </submittedName>
</protein>
<evidence type="ECO:0000313" key="2">
    <source>
        <dbReference type="EMBL" id="ONG59029.1"/>
    </source>
</evidence>
<evidence type="ECO:0000256" key="1">
    <source>
        <dbReference type="SAM" id="MobiDB-lite"/>
    </source>
</evidence>
<accession>A0A1V2H8A2</accession>
<feature type="region of interest" description="Disordered" evidence="1">
    <location>
        <begin position="1"/>
        <end position="26"/>
    </location>
</feature>
<keyword evidence="3" id="KW-1185">Reference proteome</keyword>
<dbReference type="RefSeq" id="WP_076955490.1">
    <property type="nucleotide sequence ID" value="NZ_MLCO01000005.1"/>
</dbReference>
<gene>
    <name evidence="2" type="ORF">BKE38_00915</name>
</gene>
<reference evidence="2 3" key="1">
    <citation type="submission" date="2016-10" db="EMBL/GenBank/DDBJ databases">
        <title>Draft Genome sequence of Roseomonas sp. strain M3.</title>
        <authorList>
            <person name="Subhash Y."/>
            <person name="Lee S."/>
        </authorList>
    </citation>
    <scope>NUCLEOTIDE SEQUENCE [LARGE SCALE GENOMIC DNA]</scope>
    <source>
        <strain evidence="2 3">M3</strain>
    </source>
</reference>